<dbReference type="GO" id="GO:0016787">
    <property type="term" value="F:hydrolase activity"/>
    <property type="evidence" value="ECO:0007669"/>
    <property type="project" value="UniProtKB-KW"/>
</dbReference>
<evidence type="ECO:0000256" key="1">
    <source>
        <dbReference type="ARBA" id="ARBA00022801"/>
    </source>
</evidence>
<name>A0A0U1PZZ5_9BURK</name>
<dbReference type="Pfam" id="PF00300">
    <property type="entry name" value="His_Phos_1"/>
    <property type="match status" value="1"/>
</dbReference>
<keyword evidence="2" id="KW-0418">Kinase</keyword>
<dbReference type="Proteomes" id="UP000050580">
    <property type="component" value="Unassembled WGS sequence"/>
</dbReference>
<keyword evidence="1" id="KW-0378">Hydrolase</keyword>
<dbReference type="EMBL" id="LBNQ01000023">
    <property type="protein sequence ID" value="KKW68079.1"/>
    <property type="molecule type" value="Genomic_DNA"/>
</dbReference>
<dbReference type="InterPro" id="IPR029033">
    <property type="entry name" value="His_PPase_superfam"/>
</dbReference>
<proteinExistence type="predicted"/>
<dbReference type="SUPFAM" id="SSF53254">
    <property type="entry name" value="Phosphoglycerate mutase-like"/>
    <property type="match status" value="1"/>
</dbReference>
<dbReference type="PANTHER" id="PTHR20935:SF0">
    <property type="entry name" value="SERINE_THREONINE-PROTEIN PHOSPHATASE PGAM5, MITOCHONDRIAL"/>
    <property type="match status" value="1"/>
</dbReference>
<reference evidence="2 3" key="1">
    <citation type="submission" date="2015-05" db="EMBL/GenBank/DDBJ databases">
        <title>Draft genome sequence of Lampropedia sp. CT6, isolated from the microbial mat of a hot water spring, located at Manikaran, India.</title>
        <authorList>
            <person name="Tripathi C."/>
            <person name="Rani P."/>
            <person name="Mahato N.K."/>
            <person name="Lal R."/>
        </authorList>
    </citation>
    <scope>NUCLEOTIDE SEQUENCE [LARGE SCALE GENOMIC DNA]</scope>
    <source>
        <strain evidence="2 3">CT6</strain>
    </source>
</reference>
<dbReference type="STRING" id="1610491.AAV94_07550"/>
<comment type="caution">
    <text evidence="2">The sequence shown here is derived from an EMBL/GenBank/DDBJ whole genome shotgun (WGS) entry which is preliminary data.</text>
</comment>
<dbReference type="InterPro" id="IPR013078">
    <property type="entry name" value="His_Pase_superF_clade-1"/>
</dbReference>
<dbReference type="OrthoDB" id="280692at2"/>
<organism evidence="2 3">
    <name type="scientific">Lampropedia cohaerens</name>
    <dbReference type="NCBI Taxonomy" id="1610491"/>
    <lineage>
        <taxon>Bacteria</taxon>
        <taxon>Pseudomonadati</taxon>
        <taxon>Pseudomonadota</taxon>
        <taxon>Betaproteobacteria</taxon>
        <taxon>Burkholderiales</taxon>
        <taxon>Comamonadaceae</taxon>
        <taxon>Lampropedia</taxon>
    </lineage>
</organism>
<dbReference type="CDD" id="cd07067">
    <property type="entry name" value="HP_PGM_like"/>
    <property type="match status" value="1"/>
</dbReference>
<gene>
    <name evidence="2" type="ORF">AAV94_07550</name>
</gene>
<dbReference type="SMART" id="SM00855">
    <property type="entry name" value="PGAM"/>
    <property type="match status" value="1"/>
</dbReference>
<protein>
    <submittedName>
        <fullName evidence="2">Phosphoglycerate kinase</fullName>
    </submittedName>
</protein>
<dbReference type="AlphaFoldDB" id="A0A0U1PZZ5"/>
<sequence>MANLYLVRHGQASLGAADYDCLSPTGQRQAERLGAYWRAHGLTFDAIYSGTLRRHAQTLTAMARGSRSDWAQRARRWPALDEYDAEALLKAAHLAQPRPLDAQTRRAHFAALCKALAMWIDGRITPAGMPEWTCFQATLLRALEQLRTTHQGQNVLLLSSGGPISTLVAATLAAPAHAMIGLNMQLRNSAVSEIVLGPRRSTLRSFNTLPHLAEVEAQALVTAA</sequence>
<dbReference type="Gene3D" id="3.40.50.1240">
    <property type="entry name" value="Phosphoglycerate mutase-like"/>
    <property type="match status" value="1"/>
</dbReference>
<keyword evidence="3" id="KW-1185">Reference proteome</keyword>
<evidence type="ECO:0000313" key="2">
    <source>
        <dbReference type="EMBL" id="KKW68079.1"/>
    </source>
</evidence>
<accession>A0A0U1PZZ5</accession>
<keyword evidence="2" id="KW-0808">Transferase</keyword>
<dbReference type="GO" id="GO:0016301">
    <property type="term" value="F:kinase activity"/>
    <property type="evidence" value="ECO:0007669"/>
    <property type="project" value="UniProtKB-KW"/>
</dbReference>
<dbReference type="RefSeq" id="WP_046741787.1">
    <property type="nucleotide sequence ID" value="NZ_LBNQ01000023.1"/>
</dbReference>
<evidence type="ECO:0000313" key="3">
    <source>
        <dbReference type="Proteomes" id="UP000050580"/>
    </source>
</evidence>
<dbReference type="PANTHER" id="PTHR20935">
    <property type="entry name" value="PHOSPHOGLYCERATE MUTASE-RELATED"/>
    <property type="match status" value="1"/>
</dbReference>
<dbReference type="InterPro" id="IPR051021">
    <property type="entry name" value="Mito_Ser/Thr_phosphatase"/>
</dbReference>
<dbReference type="PATRIC" id="fig|1610491.3.peg.1602"/>